<sequence>MKIKKKEQLIAHPLKKALAVNLSALMTGFVFSATASYASDIEIYQQARSGNISLMFVLDISGSMRYFDANNQELTSCSGGARETAFSGNGISYNRRYCAISSPEYYYMRSGGRNNRKWYRCGGAASGSTSVNKTDCTYALTSEPSLSGLDDDDGGNPQYYYKNGASTAYYDRITLVKDAMYQLLYGANAIGKDKFFGLTTYSINGDGTRGQVRIPVERLGLDTETTLASETHRKSLMTEVANLEANGGTPTANAYAEAAAYMLGTSTAGGSYKFAKINNTWYGCLASSTTNNCQSDGYSYGTLARAFGSHSCTYRSGNSNYSATCYYAAHNSASGQYAAASGALTDDKLKYKMPTSLSAQLEPDADTKQCSGQGIYVLTDGVPNGNNSAQSLMQGALAGSSSFTCSDSGGGWDCVENFNTRLLNQTTNASPRDLKLKTAVVGFGSAYNSIPSYNKNLSEEENIALLGTVDDDEKRAARWGIRGQGGWYAGTSSQDVIDSVNDFINNLSTEIPAVTTGTSTIPNDQLNPAALQNYAYYPQFQPTPDKSYQLWAGNLKKYKVTSTGTLVDKNDDVFVNSQGKIGDNYDLWSADAVTSVNQDDESILGSSKNRLVGGVKSRLKLRSNTNGAMQRKILTDRPATATNNEYLDATTLRALDLSLVNSTDPARGYLLSLLGYRVNAKQPQTITNTSIAQAEELRQVGAVMHSSPLLLTNQGKVTYENGALGSEGRDDYILFGTTQGVLHIVDADSGEEKFAFLPNSMVENQKDALLNFDTTIGGMDKLYYGVDGPWTSYTEYVNAADDMLTVGAGLNSRSGKQIVYGGLRMGGRNYYALDLADINNPTLKFTITPPALSQCSSTNPLACMGQSWSKPTLTWINWKGTKKLVMLVGGGYDAEGLPTSISSMPETTVAERATKQAKIKYYRGYEYNDYAQTNKIGSGVYMFDALDGSLLWWASANATVHTSPTTANPGPTYAPTAGTASSYDVDMKYSVVSQIKAVDRDSDGLTDHLYFGDLGGQVWRIDLNNKVGTNTALFAKQPTKVLNLNNGAHSPRFFEMPGFSTYSEGGTIFGVVSIGSGNRSQPLAEYSTSTSYKHDGVYNLYDKDVARSDLFNLTSTNAYSVTSDDLHTKGVNLLAEESNVGTTAINQLVALDNTNRFAITSYRASYALTQGWYYLFKSSLVQSEKVMSTPLVINNDMFVTTFDGSRNGMSGDCGAGVKGESFMTLFCMPYGQCNGGTSTSYRLSMGAGIVGGAVGAGDGSGMQRLIVANVDTSGITGNAILDKRYNTGNKLIPQRWYDRR</sequence>
<proteinExistence type="predicted"/>
<keyword evidence="1" id="KW-0732">Signal</keyword>
<dbReference type="InterPro" id="IPR011047">
    <property type="entry name" value="Quinoprotein_ADH-like_sf"/>
</dbReference>
<gene>
    <name evidence="2" type="ORF">BBP83_11615</name>
</gene>
<dbReference type="Gene3D" id="3.40.50.410">
    <property type="entry name" value="von Willebrand factor, type A domain"/>
    <property type="match status" value="1"/>
</dbReference>
<dbReference type="Proteomes" id="UP000186553">
    <property type="component" value="Unassembled WGS sequence"/>
</dbReference>
<dbReference type="InterPro" id="IPR036465">
    <property type="entry name" value="vWFA_dom_sf"/>
</dbReference>
<dbReference type="STRING" id="1891224.BBP83_11615"/>
<dbReference type="RefSeq" id="WP_068889131.1">
    <property type="nucleotide sequence ID" value="NZ_CBCRUU010000007.1"/>
</dbReference>
<organism evidence="2 3">
    <name type="scientific">Acinetobacter celticus</name>
    <dbReference type="NCBI Taxonomy" id="1891224"/>
    <lineage>
        <taxon>Bacteria</taxon>
        <taxon>Pseudomonadati</taxon>
        <taxon>Pseudomonadota</taxon>
        <taxon>Gammaproteobacteria</taxon>
        <taxon>Moraxellales</taxon>
        <taxon>Moraxellaceae</taxon>
        <taxon>Acinetobacter</taxon>
    </lineage>
</organism>
<accession>A0A1C3CTQ5</accession>
<comment type="caution">
    <text evidence="2">The sequence shown here is derived from an EMBL/GenBank/DDBJ whole genome shotgun (WGS) entry which is preliminary data.</text>
</comment>
<evidence type="ECO:0000313" key="3">
    <source>
        <dbReference type="Proteomes" id="UP000186553"/>
    </source>
</evidence>
<feature type="signal peptide" evidence="1">
    <location>
        <begin position="1"/>
        <end position="32"/>
    </location>
</feature>
<evidence type="ECO:0008006" key="4">
    <source>
        <dbReference type="Google" id="ProtNLM"/>
    </source>
</evidence>
<evidence type="ECO:0000313" key="2">
    <source>
        <dbReference type="EMBL" id="ODA12121.1"/>
    </source>
</evidence>
<dbReference type="EMBL" id="MBDL01000012">
    <property type="protein sequence ID" value="ODA12121.1"/>
    <property type="molecule type" value="Genomic_DNA"/>
</dbReference>
<reference evidence="2 3" key="1">
    <citation type="submission" date="2016-07" db="EMBL/GenBank/DDBJ databases">
        <title>Acinetobacter sp. ANC 4603.</title>
        <authorList>
            <person name="Radolfova-Krizova L."/>
            <person name="Nemec A."/>
        </authorList>
    </citation>
    <scope>NUCLEOTIDE SEQUENCE [LARGE SCALE GENOMIC DNA]</scope>
    <source>
        <strain evidence="2 3">ANC 4603</strain>
    </source>
</reference>
<evidence type="ECO:0000256" key="1">
    <source>
        <dbReference type="SAM" id="SignalP"/>
    </source>
</evidence>
<feature type="chain" id="PRO_5008671647" description="Pilus assembly protein PilY" evidence="1">
    <location>
        <begin position="33"/>
        <end position="1300"/>
    </location>
</feature>
<name>A0A1C3CTQ5_9GAMM</name>
<protein>
    <recommendedName>
        <fullName evidence="4">Pilus assembly protein PilY</fullName>
    </recommendedName>
</protein>
<dbReference type="SUPFAM" id="SSF50998">
    <property type="entry name" value="Quinoprotein alcohol dehydrogenase-like"/>
    <property type="match status" value="1"/>
</dbReference>
<keyword evidence="3" id="KW-1185">Reference proteome</keyword>